<gene>
    <name evidence="1" type="ORF">LTT95_01390</name>
</gene>
<dbReference type="Proteomes" id="UP001430360">
    <property type="component" value="Unassembled WGS sequence"/>
</dbReference>
<dbReference type="EMBL" id="JAJQKU010000001">
    <property type="protein sequence ID" value="MCD9095598.1"/>
    <property type="molecule type" value="Genomic_DNA"/>
</dbReference>
<dbReference type="RefSeq" id="WP_232134129.1">
    <property type="nucleotide sequence ID" value="NZ_CP089507.1"/>
</dbReference>
<organism evidence="1 2">
    <name type="scientific">Luteimonas fraxinea</name>
    <dbReference type="NCBI Taxonomy" id="2901869"/>
    <lineage>
        <taxon>Bacteria</taxon>
        <taxon>Pseudomonadati</taxon>
        <taxon>Pseudomonadota</taxon>
        <taxon>Gammaproteobacteria</taxon>
        <taxon>Lysobacterales</taxon>
        <taxon>Lysobacteraceae</taxon>
        <taxon>Luteimonas</taxon>
    </lineage>
</organism>
<name>A0ABS8UAD6_9GAMM</name>
<evidence type="ECO:0000313" key="1">
    <source>
        <dbReference type="EMBL" id="MCD9095598.1"/>
    </source>
</evidence>
<reference evidence="1" key="1">
    <citation type="submission" date="2021-12" db="EMBL/GenBank/DDBJ databases">
        <authorList>
            <person name="Ulrich A."/>
        </authorList>
    </citation>
    <scope>NUCLEOTIDE SEQUENCE</scope>
    <source>
        <strain evidence="1">A1P009</strain>
    </source>
</reference>
<evidence type="ECO:0000313" key="2">
    <source>
        <dbReference type="Proteomes" id="UP001430360"/>
    </source>
</evidence>
<sequence>MKTFPSVRDDGHLVGFEVTSSWLIFGPLIRLLRSVPGVTDVRRVWFKDDRIVFNFHGLPAAVNEPWGDNSRYWIGLQDRVANPEIDITPIHEAFERHNGFGTLTFWPFGG</sequence>
<keyword evidence="2" id="KW-1185">Reference proteome</keyword>
<accession>A0ABS8UAD6</accession>
<reference evidence="1" key="2">
    <citation type="journal article" date="2022" name="Syst. Appl. Microbiol.">
        <title>Physiological and genomic characterisation of Luteimonas fraxinea sp. nov., a bacterial species associated with trees tolerant to ash dieback.</title>
        <authorList>
            <person name="Ulrich K."/>
            <person name="Becker R."/>
            <person name="Behrendt U."/>
            <person name="Kube M."/>
            <person name="Schneck V."/>
            <person name="Ulrich A."/>
        </authorList>
    </citation>
    <scope>NUCLEOTIDE SEQUENCE</scope>
    <source>
        <strain evidence="1">A1P009</strain>
    </source>
</reference>
<comment type="caution">
    <text evidence="1">The sequence shown here is derived from an EMBL/GenBank/DDBJ whole genome shotgun (WGS) entry which is preliminary data.</text>
</comment>
<proteinExistence type="predicted"/>
<protein>
    <submittedName>
        <fullName evidence="1">Uncharacterized protein</fullName>
    </submittedName>
</protein>